<dbReference type="Gene3D" id="1.10.1660.10">
    <property type="match status" value="1"/>
</dbReference>
<reference evidence="2" key="1">
    <citation type="submission" date="2022-10" db="EMBL/GenBank/DDBJ databases">
        <title>The WGS of Solirubrobacter ginsenosidimutans DSM 21036.</title>
        <authorList>
            <person name="Jiang Z."/>
        </authorList>
    </citation>
    <scope>NUCLEOTIDE SEQUENCE</scope>
    <source>
        <strain evidence="2">DSM 21036</strain>
    </source>
</reference>
<keyword evidence="3" id="KW-1185">Reference proteome</keyword>
<proteinExistence type="predicted"/>
<dbReference type="RefSeq" id="WP_270040305.1">
    <property type="nucleotide sequence ID" value="NZ_JAPDOD010000009.1"/>
</dbReference>
<dbReference type="InterPro" id="IPR009061">
    <property type="entry name" value="DNA-bd_dom_put_sf"/>
</dbReference>
<feature type="domain" description="HTH merR-type" evidence="1">
    <location>
        <begin position="10"/>
        <end position="73"/>
    </location>
</feature>
<gene>
    <name evidence="2" type="ORF">OM076_12685</name>
</gene>
<evidence type="ECO:0000313" key="3">
    <source>
        <dbReference type="Proteomes" id="UP001149140"/>
    </source>
</evidence>
<accession>A0A9X3S505</accession>
<dbReference type="GO" id="GO:0006355">
    <property type="term" value="P:regulation of DNA-templated transcription"/>
    <property type="evidence" value="ECO:0007669"/>
    <property type="project" value="InterPro"/>
</dbReference>
<protein>
    <submittedName>
        <fullName evidence="2">Helix-turn-helix domain-containing protein</fullName>
    </submittedName>
</protein>
<evidence type="ECO:0000313" key="2">
    <source>
        <dbReference type="EMBL" id="MDA0161128.1"/>
    </source>
</evidence>
<name>A0A9X3S505_9ACTN</name>
<sequence length="130" mass="14053">MRAHGSFLAGEVGELAGVSGNTIGQWARWGYIRASQSSGDPHVYSVEDVTEAAMVHTLLERGVSHLQVRRAISHLASYGKWPLSEASLAVAGGKLVLREEGGAFALSPRGWQRMVAPPPLEDVHLKLRRS</sequence>
<dbReference type="Pfam" id="PF13411">
    <property type="entry name" value="MerR_1"/>
    <property type="match status" value="1"/>
</dbReference>
<evidence type="ECO:0000259" key="1">
    <source>
        <dbReference type="Pfam" id="PF13411"/>
    </source>
</evidence>
<comment type="caution">
    <text evidence="2">The sequence shown here is derived from an EMBL/GenBank/DDBJ whole genome shotgun (WGS) entry which is preliminary data.</text>
</comment>
<dbReference type="GO" id="GO:0003677">
    <property type="term" value="F:DNA binding"/>
    <property type="evidence" value="ECO:0007669"/>
    <property type="project" value="InterPro"/>
</dbReference>
<organism evidence="2 3">
    <name type="scientific">Solirubrobacter ginsenosidimutans</name>
    <dbReference type="NCBI Taxonomy" id="490573"/>
    <lineage>
        <taxon>Bacteria</taxon>
        <taxon>Bacillati</taxon>
        <taxon>Actinomycetota</taxon>
        <taxon>Thermoleophilia</taxon>
        <taxon>Solirubrobacterales</taxon>
        <taxon>Solirubrobacteraceae</taxon>
        <taxon>Solirubrobacter</taxon>
    </lineage>
</organism>
<dbReference type="AlphaFoldDB" id="A0A9X3S505"/>
<dbReference type="EMBL" id="JAPDOD010000009">
    <property type="protein sequence ID" value="MDA0161128.1"/>
    <property type="molecule type" value="Genomic_DNA"/>
</dbReference>
<dbReference type="Proteomes" id="UP001149140">
    <property type="component" value="Unassembled WGS sequence"/>
</dbReference>
<dbReference type="SUPFAM" id="SSF46955">
    <property type="entry name" value="Putative DNA-binding domain"/>
    <property type="match status" value="1"/>
</dbReference>
<dbReference type="InterPro" id="IPR000551">
    <property type="entry name" value="MerR-type_HTH_dom"/>
</dbReference>